<keyword evidence="4" id="KW-1185">Reference proteome</keyword>
<feature type="chain" id="PRO_5013053381" evidence="2">
    <location>
        <begin position="25"/>
        <end position="158"/>
    </location>
</feature>
<evidence type="ECO:0000313" key="4">
    <source>
        <dbReference type="Proteomes" id="UP000198211"/>
    </source>
</evidence>
<accession>A0A225W941</accession>
<reference evidence="4" key="1">
    <citation type="submission" date="2017-03" db="EMBL/GenBank/DDBJ databases">
        <title>Phytopthora megakarya and P. palmivora, two closely related causual agents of cacao black pod achieved similar genome size and gene model numbers by different mechanisms.</title>
        <authorList>
            <person name="Ali S."/>
            <person name="Shao J."/>
            <person name="Larry D.J."/>
            <person name="Kronmiller B."/>
            <person name="Shen D."/>
            <person name="Strem M.D."/>
            <person name="Melnick R.L."/>
            <person name="Guiltinan M.J."/>
            <person name="Tyler B.M."/>
            <person name="Meinhardt L.W."/>
            <person name="Bailey B.A."/>
        </authorList>
    </citation>
    <scope>NUCLEOTIDE SEQUENCE [LARGE SCALE GENOMIC DNA]</scope>
    <source>
        <strain evidence="4">zdho120</strain>
    </source>
</reference>
<organism evidence="3 4">
    <name type="scientific">Phytophthora megakarya</name>
    <dbReference type="NCBI Taxonomy" id="4795"/>
    <lineage>
        <taxon>Eukaryota</taxon>
        <taxon>Sar</taxon>
        <taxon>Stramenopiles</taxon>
        <taxon>Oomycota</taxon>
        <taxon>Peronosporomycetes</taxon>
        <taxon>Peronosporales</taxon>
        <taxon>Peronosporaceae</taxon>
        <taxon>Phytophthora</taxon>
    </lineage>
</organism>
<proteinExistence type="predicted"/>
<feature type="transmembrane region" description="Helical" evidence="1">
    <location>
        <begin position="135"/>
        <end position="156"/>
    </location>
</feature>
<evidence type="ECO:0000313" key="3">
    <source>
        <dbReference type="EMBL" id="OWZ13350.1"/>
    </source>
</evidence>
<comment type="caution">
    <text evidence="3">The sequence shown here is derived from an EMBL/GenBank/DDBJ whole genome shotgun (WGS) entry which is preliminary data.</text>
</comment>
<evidence type="ECO:0000256" key="1">
    <source>
        <dbReference type="SAM" id="Phobius"/>
    </source>
</evidence>
<dbReference type="Proteomes" id="UP000198211">
    <property type="component" value="Unassembled WGS sequence"/>
</dbReference>
<keyword evidence="1" id="KW-0472">Membrane</keyword>
<gene>
    <name evidence="3" type="ORF">PHMEG_00013338</name>
</gene>
<dbReference type="EMBL" id="NBNE01001603">
    <property type="protein sequence ID" value="OWZ13350.1"/>
    <property type="molecule type" value="Genomic_DNA"/>
</dbReference>
<keyword evidence="1" id="KW-0812">Transmembrane</keyword>
<keyword evidence="2" id="KW-0732">Signal</keyword>
<sequence length="158" mass="17506">MRFRSLFVLVVVTFAASCFNVVDAKQEAVIKPYWVDKWQSAISKIKVINVLNPSKLRAQTTSDKAWETASVKLNAGAKLEKLDTSPSGKWKTTFDQFKATSQLKNVDEAQAAKITETVAQEVAKNPSKWRYIKKIALITFGAVATALIIVGLVSMIKQ</sequence>
<dbReference type="OrthoDB" id="125178at2759"/>
<evidence type="ECO:0000256" key="2">
    <source>
        <dbReference type="SAM" id="SignalP"/>
    </source>
</evidence>
<keyword evidence="1" id="KW-1133">Transmembrane helix</keyword>
<feature type="signal peptide" evidence="2">
    <location>
        <begin position="1"/>
        <end position="24"/>
    </location>
</feature>
<protein>
    <submittedName>
        <fullName evidence="3">RxLR effector protein</fullName>
    </submittedName>
</protein>
<dbReference type="AlphaFoldDB" id="A0A225W941"/>
<dbReference type="PROSITE" id="PS51257">
    <property type="entry name" value="PROKAR_LIPOPROTEIN"/>
    <property type="match status" value="1"/>
</dbReference>
<name>A0A225W941_9STRA</name>